<protein>
    <submittedName>
        <fullName evidence="2">Uncharacterized protein</fullName>
    </submittedName>
</protein>
<evidence type="ECO:0000313" key="3">
    <source>
        <dbReference type="Proteomes" id="UP000809789"/>
    </source>
</evidence>
<feature type="region of interest" description="Disordered" evidence="1">
    <location>
        <begin position="248"/>
        <end position="339"/>
    </location>
</feature>
<comment type="caution">
    <text evidence="2">The sequence shown here is derived from an EMBL/GenBank/DDBJ whole genome shotgun (WGS) entry which is preliminary data.</text>
</comment>
<gene>
    <name evidence="2" type="ORF">KVT40_004836</name>
</gene>
<dbReference type="Proteomes" id="UP000809789">
    <property type="component" value="Unassembled WGS sequence"/>
</dbReference>
<evidence type="ECO:0000313" key="2">
    <source>
        <dbReference type="EMBL" id="KAG8627353.1"/>
    </source>
</evidence>
<dbReference type="EMBL" id="JAESVG020000005">
    <property type="protein sequence ID" value="KAG8627353.1"/>
    <property type="molecule type" value="Genomic_DNA"/>
</dbReference>
<dbReference type="OrthoDB" id="10320339at2759"/>
<keyword evidence="3" id="KW-1185">Reference proteome</keyword>
<feature type="compositionally biased region" description="Basic and acidic residues" evidence="1">
    <location>
        <begin position="271"/>
        <end position="304"/>
    </location>
</feature>
<evidence type="ECO:0000256" key="1">
    <source>
        <dbReference type="SAM" id="MobiDB-lite"/>
    </source>
</evidence>
<dbReference type="AlphaFoldDB" id="A0A8K0L7W3"/>
<organism evidence="2 3">
    <name type="scientific">Elsinoe batatas</name>
    <dbReference type="NCBI Taxonomy" id="2601811"/>
    <lineage>
        <taxon>Eukaryota</taxon>
        <taxon>Fungi</taxon>
        <taxon>Dikarya</taxon>
        <taxon>Ascomycota</taxon>
        <taxon>Pezizomycotina</taxon>
        <taxon>Dothideomycetes</taxon>
        <taxon>Dothideomycetidae</taxon>
        <taxon>Myriangiales</taxon>
        <taxon>Elsinoaceae</taxon>
        <taxon>Elsinoe</taxon>
    </lineage>
</organism>
<reference evidence="2" key="1">
    <citation type="submission" date="2021-07" db="EMBL/GenBank/DDBJ databases">
        <title>Elsinoe batatas strain:CRI-CJ2 Genome sequencing and assembly.</title>
        <authorList>
            <person name="Huang L."/>
        </authorList>
    </citation>
    <scope>NUCLEOTIDE SEQUENCE</scope>
    <source>
        <strain evidence="2">CRI-CJ2</strain>
    </source>
</reference>
<name>A0A8K0L7W3_9PEZI</name>
<proteinExistence type="predicted"/>
<accession>A0A8K0L7W3</accession>
<sequence>MLEGIYGTTREVVASLMGTGVVFFEPRARRYEFVQRWMPHVYDTDDEGYKAHALVSLISMTWVRQHLGHGPFGPQKGDVLPYFVFVESFLSETPDPAPYKAWVKHTLSLLDKQQPSLVTKMLDNRAAQIYAAITEVLTAVTSLKLTDDDKNDIATIADQATALSNELWKSPTAWRLIPMGLNLSEKDNCPTFRNETHMALDVEDGVELPYNTPMHGVVFPGLTEVKLVDGKVHLTAKAKVKVICTEPEGKEDGESAGEQSSTSPKKTPGKTPEESLEGKPKKDARTNPEQAPERTPERTPERVPRGTPVIAPEKTPESTPEGAPEKSPRRSPKKTPTGT</sequence>